<name>A0A0L6CE67_9MICO</name>
<keyword evidence="4" id="KW-1185">Reference proteome</keyword>
<keyword evidence="1" id="KW-0812">Transmembrane</keyword>
<keyword evidence="1" id="KW-0472">Membrane</keyword>
<proteinExistence type="predicted"/>
<dbReference type="AlphaFoldDB" id="A0A0L6CE67"/>
<comment type="caution">
    <text evidence="3">The sequence shown here is derived from an EMBL/GenBank/DDBJ whole genome shotgun (WGS) entry which is preliminary data.</text>
</comment>
<dbReference type="Proteomes" id="UP000037397">
    <property type="component" value="Unassembled WGS sequence"/>
</dbReference>
<gene>
    <name evidence="3" type="ORF">VV01_21830</name>
</gene>
<evidence type="ECO:0000259" key="2">
    <source>
        <dbReference type="Pfam" id="PF13400"/>
    </source>
</evidence>
<evidence type="ECO:0000313" key="3">
    <source>
        <dbReference type="EMBL" id="KNX35959.1"/>
    </source>
</evidence>
<protein>
    <recommendedName>
        <fullName evidence="2">Putative Flp pilus-assembly TadG-like N-terminal domain-containing protein</fullName>
    </recommendedName>
</protein>
<dbReference type="Pfam" id="PF13400">
    <property type="entry name" value="Tad"/>
    <property type="match status" value="1"/>
</dbReference>
<reference evidence="4" key="1">
    <citation type="submission" date="2015-03" db="EMBL/GenBank/DDBJ databases">
        <title>Luteipulveratus halotolerans sp. nov., a novel actinobacterium (Dermacoccaceae) from Sarawak, Malaysia.</title>
        <authorList>
            <person name="Juboi H."/>
            <person name="Basik A."/>
            <person name="Shamsul S.S."/>
            <person name="Arnold P."/>
            <person name="Schmitt E.K."/>
            <person name="Sanglier J.-J."/>
            <person name="Yeo T."/>
        </authorList>
    </citation>
    <scope>NUCLEOTIDE SEQUENCE [LARGE SCALE GENOMIC DNA]</scope>
    <source>
        <strain evidence="4">C296001</strain>
    </source>
</reference>
<evidence type="ECO:0000256" key="1">
    <source>
        <dbReference type="SAM" id="Phobius"/>
    </source>
</evidence>
<organism evidence="3 4">
    <name type="scientific">Luteipulveratus halotolerans</name>
    <dbReference type="NCBI Taxonomy" id="1631356"/>
    <lineage>
        <taxon>Bacteria</taxon>
        <taxon>Bacillati</taxon>
        <taxon>Actinomycetota</taxon>
        <taxon>Actinomycetes</taxon>
        <taxon>Micrococcales</taxon>
        <taxon>Dermacoccaceae</taxon>
        <taxon>Luteipulveratus</taxon>
    </lineage>
</organism>
<accession>A0A0L6CE67</accession>
<feature type="transmembrane region" description="Helical" evidence="1">
    <location>
        <begin position="20"/>
        <end position="40"/>
    </location>
</feature>
<dbReference type="EMBL" id="LAIR01000003">
    <property type="protein sequence ID" value="KNX35959.1"/>
    <property type="molecule type" value="Genomic_DNA"/>
</dbReference>
<keyword evidence="1" id="KW-1133">Transmembrane helix</keyword>
<sequence>MRSIQARVERATRNPEAGVIAPWVAIAFGIIVLFGVGLTIDGSSKIQAQSKAQTSAQEAARAAGQQVGPDAVLGHSAGLTPDKAASAARAYLGQAGVAGAVSVSGSTVTVTTRVPWKPRFLSGVAGARDMTSTQVIDTRRVKDGVPR</sequence>
<dbReference type="STRING" id="1631356.VV01_21830"/>
<dbReference type="InterPro" id="IPR028087">
    <property type="entry name" value="Tad_N"/>
</dbReference>
<evidence type="ECO:0000313" key="4">
    <source>
        <dbReference type="Proteomes" id="UP000037397"/>
    </source>
</evidence>
<feature type="domain" description="Putative Flp pilus-assembly TadG-like N-terminal" evidence="2">
    <location>
        <begin position="18"/>
        <end position="66"/>
    </location>
</feature>